<dbReference type="STRING" id="927083.DB32_001781"/>
<keyword evidence="3" id="KW-0731">Sigma factor</keyword>
<gene>
    <name evidence="8" type="ORF">DB32_001781</name>
</gene>
<dbReference type="InterPro" id="IPR014284">
    <property type="entry name" value="RNA_pol_sigma-70_dom"/>
</dbReference>
<evidence type="ECO:0000259" key="7">
    <source>
        <dbReference type="Pfam" id="PF08281"/>
    </source>
</evidence>
<evidence type="ECO:0000256" key="2">
    <source>
        <dbReference type="ARBA" id="ARBA00023015"/>
    </source>
</evidence>
<keyword evidence="4" id="KW-0238">DNA-binding</keyword>
<evidence type="ECO:0000256" key="1">
    <source>
        <dbReference type="ARBA" id="ARBA00010641"/>
    </source>
</evidence>
<dbReference type="Pfam" id="PF04542">
    <property type="entry name" value="Sigma70_r2"/>
    <property type="match status" value="1"/>
</dbReference>
<dbReference type="Pfam" id="PF08281">
    <property type="entry name" value="Sigma70_r4_2"/>
    <property type="match status" value="1"/>
</dbReference>
<keyword evidence="5" id="KW-0804">Transcription</keyword>
<dbReference type="PANTHER" id="PTHR43133:SF8">
    <property type="entry name" value="RNA POLYMERASE SIGMA FACTOR HI_1459-RELATED"/>
    <property type="match status" value="1"/>
</dbReference>
<dbReference type="Gene3D" id="1.10.10.10">
    <property type="entry name" value="Winged helix-like DNA-binding domain superfamily/Winged helix DNA-binding domain"/>
    <property type="match status" value="1"/>
</dbReference>
<evidence type="ECO:0000259" key="6">
    <source>
        <dbReference type="Pfam" id="PF04542"/>
    </source>
</evidence>
<dbReference type="InterPro" id="IPR013249">
    <property type="entry name" value="RNA_pol_sigma70_r4_t2"/>
</dbReference>
<dbReference type="SUPFAM" id="SSF88659">
    <property type="entry name" value="Sigma3 and sigma4 domains of RNA polymerase sigma factors"/>
    <property type="match status" value="1"/>
</dbReference>
<keyword evidence="9" id="KW-1185">Reference proteome</keyword>
<dbReference type="InterPro" id="IPR039425">
    <property type="entry name" value="RNA_pol_sigma-70-like"/>
</dbReference>
<evidence type="ECO:0000256" key="4">
    <source>
        <dbReference type="ARBA" id="ARBA00023125"/>
    </source>
</evidence>
<sequence>MFRAELGWVCNTLRRLGVREADVEDAAHDVFVTFHRRLADYDPARPVRAWLGGIAYRVASDHRRRAHVRREFADDTIEVVDPQGGADDALAEKQTRALVLSALQEVQEERRPVLVLHDIDGIAMPAIAESLSIPLNTAYSRLRLARADFRRAVERLRAQEQA</sequence>
<evidence type="ECO:0000256" key="3">
    <source>
        <dbReference type="ARBA" id="ARBA00023082"/>
    </source>
</evidence>
<evidence type="ECO:0000313" key="9">
    <source>
        <dbReference type="Proteomes" id="UP000034883"/>
    </source>
</evidence>
<organism evidence="8 9">
    <name type="scientific">Sandaracinus amylolyticus</name>
    <dbReference type="NCBI Taxonomy" id="927083"/>
    <lineage>
        <taxon>Bacteria</taxon>
        <taxon>Pseudomonadati</taxon>
        <taxon>Myxococcota</taxon>
        <taxon>Polyangia</taxon>
        <taxon>Polyangiales</taxon>
        <taxon>Sandaracinaceae</taxon>
        <taxon>Sandaracinus</taxon>
    </lineage>
</organism>
<dbReference type="Proteomes" id="UP000034883">
    <property type="component" value="Chromosome"/>
</dbReference>
<dbReference type="AlphaFoldDB" id="A0A0F6YGF8"/>
<comment type="similarity">
    <text evidence="1">Belongs to the sigma-70 factor family. ECF subfamily.</text>
</comment>
<feature type="domain" description="RNA polymerase sigma-70 region 2" evidence="6">
    <location>
        <begin position="1"/>
        <end position="66"/>
    </location>
</feature>
<dbReference type="Gene3D" id="1.10.1740.10">
    <property type="match status" value="1"/>
</dbReference>
<dbReference type="KEGG" id="samy:DB32_001781"/>
<dbReference type="InterPro" id="IPR036388">
    <property type="entry name" value="WH-like_DNA-bd_sf"/>
</dbReference>
<proteinExistence type="inferred from homology"/>
<dbReference type="PANTHER" id="PTHR43133">
    <property type="entry name" value="RNA POLYMERASE ECF-TYPE SIGMA FACTO"/>
    <property type="match status" value="1"/>
</dbReference>
<dbReference type="GO" id="GO:0016987">
    <property type="term" value="F:sigma factor activity"/>
    <property type="evidence" value="ECO:0007669"/>
    <property type="project" value="UniProtKB-KW"/>
</dbReference>
<reference evidence="8 9" key="1">
    <citation type="submission" date="2015-03" db="EMBL/GenBank/DDBJ databases">
        <title>Genome assembly of Sandaracinus amylolyticus DSM 53668.</title>
        <authorList>
            <person name="Sharma G."/>
            <person name="Subramanian S."/>
        </authorList>
    </citation>
    <scope>NUCLEOTIDE SEQUENCE [LARGE SCALE GENOMIC DNA]</scope>
    <source>
        <strain evidence="8 9">DSM 53668</strain>
    </source>
</reference>
<evidence type="ECO:0000313" key="8">
    <source>
        <dbReference type="EMBL" id="AKF04632.1"/>
    </source>
</evidence>
<dbReference type="InterPro" id="IPR013325">
    <property type="entry name" value="RNA_pol_sigma_r2"/>
</dbReference>
<name>A0A0F6YGF8_9BACT</name>
<dbReference type="EMBL" id="CP011125">
    <property type="protein sequence ID" value="AKF04632.1"/>
    <property type="molecule type" value="Genomic_DNA"/>
</dbReference>
<dbReference type="GO" id="GO:0006352">
    <property type="term" value="P:DNA-templated transcription initiation"/>
    <property type="evidence" value="ECO:0007669"/>
    <property type="project" value="InterPro"/>
</dbReference>
<dbReference type="InterPro" id="IPR007627">
    <property type="entry name" value="RNA_pol_sigma70_r2"/>
</dbReference>
<protein>
    <submittedName>
        <fullName evidence="8">RNA polymerase sigma factor RpoE</fullName>
    </submittedName>
</protein>
<keyword evidence="2" id="KW-0805">Transcription regulation</keyword>
<accession>A0A0F6YGF8</accession>
<dbReference type="GO" id="GO:0003677">
    <property type="term" value="F:DNA binding"/>
    <property type="evidence" value="ECO:0007669"/>
    <property type="project" value="UniProtKB-KW"/>
</dbReference>
<dbReference type="InterPro" id="IPR013324">
    <property type="entry name" value="RNA_pol_sigma_r3/r4-like"/>
</dbReference>
<dbReference type="NCBIfam" id="TIGR02937">
    <property type="entry name" value="sigma70-ECF"/>
    <property type="match status" value="1"/>
</dbReference>
<feature type="domain" description="RNA polymerase sigma factor 70 region 4 type 2" evidence="7">
    <location>
        <begin position="98"/>
        <end position="147"/>
    </location>
</feature>
<evidence type="ECO:0000256" key="5">
    <source>
        <dbReference type="ARBA" id="ARBA00023163"/>
    </source>
</evidence>
<dbReference type="SUPFAM" id="SSF88946">
    <property type="entry name" value="Sigma2 domain of RNA polymerase sigma factors"/>
    <property type="match status" value="1"/>
</dbReference>